<dbReference type="PANTHER" id="PTHR35795:SF1">
    <property type="entry name" value="BIS(5'-NUCLEOSYL)-TETRAPHOSPHATASE, SYMMETRICAL"/>
    <property type="match status" value="1"/>
</dbReference>
<name>A0A1G6KZV1_9ACTN</name>
<dbReference type="RefSeq" id="WP_090846487.1">
    <property type="nucleotide sequence ID" value="NZ_FMZL01000011.1"/>
</dbReference>
<dbReference type="Pfam" id="PF01966">
    <property type="entry name" value="HD"/>
    <property type="match status" value="1"/>
</dbReference>
<evidence type="ECO:0000259" key="3">
    <source>
        <dbReference type="PROSITE" id="PS51831"/>
    </source>
</evidence>
<sequence>MGLLGRKAQERREHELLSRHAAFSDESAGRLVPEEPDGLRTCYQRDRDRILHSKSFRRLANKTQVFLAPEGDHYRTRLTHTLEVAQIARDIARPLGLNEDLTEAIALGHDLGHTPFGHAGERALRAAMAGYLGINPRSSAAEDLFRHNEQSVRVVSYFERDGRGLNLSREVLDGIRCHVGGLRATTLEGRVVAKADRIAYVTHDIDDAERAGLLTEEMLPEKCRDELGRTSSERIKTMVEDAVTCSSDTDDVVMSPEVWGALMGMRAFLFSNLYKRGDAKSEEPKAEHVVAALFDYFADHVDEIPDEYHLAEGQREVMVADYISSMTDRFAIRLYRDIFVPRAWGMR</sequence>
<feature type="domain" description="HD" evidence="3">
    <location>
        <begin position="77"/>
        <end position="201"/>
    </location>
</feature>
<dbReference type="Gene3D" id="1.10.3210.10">
    <property type="entry name" value="Hypothetical protein af1432"/>
    <property type="match status" value="1"/>
</dbReference>
<dbReference type="NCBIfam" id="NF002327">
    <property type="entry name" value="PRK01286.1-2"/>
    <property type="match status" value="1"/>
</dbReference>
<dbReference type="SUPFAM" id="SSF109604">
    <property type="entry name" value="HD-domain/PDEase-like"/>
    <property type="match status" value="1"/>
</dbReference>
<dbReference type="InterPro" id="IPR003607">
    <property type="entry name" value="HD/PDEase_dom"/>
</dbReference>
<dbReference type="InterPro" id="IPR023023">
    <property type="entry name" value="dNTPase_2"/>
</dbReference>
<evidence type="ECO:0000256" key="2">
    <source>
        <dbReference type="HAMAP-Rule" id="MF_01212"/>
    </source>
</evidence>
<evidence type="ECO:0000256" key="1">
    <source>
        <dbReference type="ARBA" id="ARBA00022801"/>
    </source>
</evidence>
<reference evidence="5" key="1">
    <citation type="submission" date="2016-10" db="EMBL/GenBank/DDBJ databases">
        <authorList>
            <person name="Varghese N."/>
            <person name="Submissions S."/>
        </authorList>
    </citation>
    <scope>NUCLEOTIDE SEQUENCE [LARGE SCALE GENOMIC DNA]</scope>
    <source>
        <strain evidence="5">DSM 22619</strain>
    </source>
</reference>
<dbReference type="Pfam" id="PF13286">
    <property type="entry name" value="HD_assoc"/>
    <property type="match status" value="1"/>
</dbReference>
<protein>
    <recommendedName>
        <fullName evidence="2">Deoxyguanosinetriphosphate triphosphohydrolase-like protein</fullName>
    </recommendedName>
</protein>
<evidence type="ECO:0000313" key="4">
    <source>
        <dbReference type="EMBL" id="SDC36620.1"/>
    </source>
</evidence>
<dbReference type="EMBL" id="FMZL01000011">
    <property type="protein sequence ID" value="SDC36620.1"/>
    <property type="molecule type" value="Genomic_DNA"/>
</dbReference>
<keyword evidence="5" id="KW-1185">Reference proteome</keyword>
<gene>
    <name evidence="4" type="ORF">SAMN04487824_11122</name>
</gene>
<dbReference type="PROSITE" id="PS51831">
    <property type="entry name" value="HD"/>
    <property type="match status" value="1"/>
</dbReference>
<comment type="similarity">
    <text evidence="2">Belongs to the dGTPase family. Type 2 subfamily.</text>
</comment>
<proteinExistence type="inferred from homology"/>
<keyword evidence="1 2" id="KW-0378">Hydrolase</keyword>
<dbReference type="HAMAP" id="MF_01212">
    <property type="entry name" value="dGTPase_type2"/>
    <property type="match status" value="1"/>
</dbReference>
<dbReference type="STRING" id="604330.SAMN04489857_0950"/>
<dbReference type="PANTHER" id="PTHR35795">
    <property type="entry name" value="SLR1885 PROTEIN"/>
    <property type="match status" value="1"/>
</dbReference>
<dbReference type="InterPro" id="IPR006261">
    <property type="entry name" value="dGTPase"/>
</dbReference>
<dbReference type="NCBIfam" id="TIGR01353">
    <property type="entry name" value="dGTP_triPase"/>
    <property type="match status" value="1"/>
</dbReference>
<dbReference type="AlphaFoldDB" id="A0A1G6KZV1"/>
<evidence type="ECO:0000313" key="5">
    <source>
        <dbReference type="Proteomes" id="UP000198528"/>
    </source>
</evidence>
<organism evidence="4 5">
    <name type="scientific">Parafannyhessea umbonata</name>
    <dbReference type="NCBI Taxonomy" id="604330"/>
    <lineage>
        <taxon>Bacteria</taxon>
        <taxon>Bacillati</taxon>
        <taxon>Actinomycetota</taxon>
        <taxon>Coriobacteriia</taxon>
        <taxon>Coriobacteriales</taxon>
        <taxon>Atopobiaceae</taxon>
        <taxon>Parafannyhessea</taxon>
    </lineage>
</organism>
<dbReference type="InterPro" id="IPR051094">
    <property type="entry name" value="Diverse_Catalytic_Enzymes"/>
</dbReference>
<accession>A0A1G6KZV1</accession>
<dbReference type="InterPro" id="IPR006674">
    <property type="entry name" value="HD_domain"/>
</dbReference>
<dbReference type="Proteomes" id="UP000198528">
    <property type="component" value="Unassembled WGS sequence"/>
</dbReference>
<dbReference type="CDD" id="cd00077">
    <property type="entry name" value="HDc"/>
    <property type="match status" value="1"/>
</dbReference>
<dbReference type="GO" id="GO:0016793">
    <property type="term" value="F:triphosphoric monoester hydrolase activity"/>
    <property type="evidence" value="ECO:0007669"/>
    <property type="project" value="InterPro"/>
</dbReference>
<dbReference type="SMART" id="SM00471">
    <property type="entry name" value="HDc"/>
    <property type="match status" value="1"/>
</dbReference>
<dbReference type="InterPro" id="IPR026875">
    <property type="entry name" value="PHydrolase_assoc_dom"/>
</dbReference>